<evidence type="ECO:0000313" key="1">
    <source>
        <dbReference type="EMBL" id="CEA07551.1"/>
    </source>
</evidence>
<evidence type="ECO:0008006" key="2">
    <source>
        <dbReference type="Google" id="ProtNLM"/>
    </source>
</evidence>
<dbReference type="GO" id="GO:0003989">
    <property type="term" value="F:acetyl-CoA carboxylase activity"/>
    <property type="evidence" value="ECO:0007669"/>
    <property type="project" value="InterPro"/>
</dbReference>
<dbReference type="InterPro" id="IPR032716">
    <property type="entry name" value="ACC_epsilon"/>
</dbReference>
<dbReference type="AlphaFoldDB" id="A0A078MRU6"/>
<name>A0A078MRU6_9MICC</name>
<protein>
    <recommendedName>
        <fullName evidence="2">Acyl-CoA carboxylase epsilon subunit</fullName>
    </recommendedName>
</protein>
<dbReference type="EMBL" id="LN483070">
    <property type="protein sequence ID" value="CEA07551.1"/>
    <property type="molecule type" value="Genomic_DNA"/>
</dbReference>
<organism evidence="1">
    <name type="scientific">Arthrobacter saudimassiliensis</name>
    <dbReference type="NCBI Taxonomy" id="1461584"/>
    <lineage>
        <taxon>Bacteria</taxon>
        <taxon>Bacillati</taxon>
        <taxon>Actinomycetota</taxon>
        <taxon>Actinomycetes</taxon>
        <taxon>Micrococcales</taxon>
        <taxon>Micrococcaceae</taxon>
        <taxon>Arthrobacter</taxon>
    </lineage>
</organism>
<dbReference type="Pfam" id="PF13822">
    <property type="entry name" value="ACC_epsilon"/>
    <property type="match status" value="1"/>
</dbReference>
<reference evidence="1" key="1">
    <citation type="submission" date="2014-07" db="EMBL/GenBank/DDBJ databases">
        <authorList>
            <person name="Urmite Genomes Urmite Genomes"/>
        </authorList>
    </citation>
    <scope>NUCLEOTIDE SEQUENCE</scope>
    <source>
        <strain evidence="1">11W110_air</strain>
    </source>
</reference>
<gene>
    <name evidence="1" type="ORF">BN1051_00866</name>
</gene>
<dbReference type="PATRIC" id="fig|1461584.3.peg.859"/>
<proteinExistence type="predicted"/>
<dbReference type="GO" id="GO:0004658">
    <property type="term" value="F:propionyl-CoA carboxylase activity"/>
    <property type="evidence" value="ECO:0007669"/>
    <property type="project" value="InterPro"/>
</dbReference>
<accession>A0A078MRU6</accession>
<sequence length="81" mass="8765">MSAQPIGLPGPEEIPEPLFRVVGGNPTHEELAALTAVVVGLTGPAPEAAPDRHRAARAWTRRRQLRLLPAPGPGAWRRSYR</sequence>